<dbReference type="PIRSF" id="PIRSF005644">
    <property type="entry name" value="Hdrgns_mtr_HypE"/>
    <property type="match status" value="1"/>
</dbReference>
<name>A0A7V3ZSR0_UNCW3</name>
<sequence length="332" mass="37337">MEFKKGKLPPDFLKELLNLLPPLKKEIKIGPKIGGDSAIIEFKDLYLIVSQDPITFTEKEIGYYGVIVNANDVAVMGAKPLYFLFTLLLPEGFYKENIKRIFKEVKGVCKKLGIQVIGGHTEITPGLKKIILSGTMIGIRKKEKGLFPKKVNAGDFLFCIKEVPIEGISIIAKEKKEIVKDIIGEKKLNKFLKYNIKPGISIVKEAILISGFRGTLAMHDPTEGGIINGIWELCEFLNKGIIVYGDKIPVVKGFEKVFEYFNMDPLKTISSGSLLVAIKKGYEKNFELFCKKKRIGSTLIGIFKNLNEGRYILKKDRKVEILPCQDDISKIF</sequence>
<dbReference type="Pfam" id="PF00586">
    <property type="entry name" value="AIRS"/>
    <property type="match status" value="1"/>
</dbReference>
<comment type="similarity">
    <text evidence="1">Belongs to the HypE family.</text>
</comment>
<gene>
    <name evidence="4" type="ORF">ENU72_00640</name>
</gene>
<dbReference type="InterPro" id="IPR010918">
    <property type="entry name" value="PurM-like_C_dom"/>
</dbReference>
<dbReference type="InterPro" id="IPR016188">
    <property type="entry name" value="PurM-like_N"/>
</dbReference>
<dbReference type="Gene3D" id="3.90.650.10">
    <property type="entry name" value="PurM-like C-terminal domain"/>
    <property type="match status" value="1"/>
</dbReference>
<feature type="domain" description="PurM-like N-terminal" evidence="2">
    <location>
        <begin position="34"/>
        <end position="139"/>
    </location>
</feature>
<dbReference type="GO" id="GO:0051604">
    <property type="term" value="P:protein maturation"/>
    <property type="evidence" value="ECO:0007669"/>
    <property type="project" value="TreeGrafter"/>
</dbReference>
<feature type="domain" description="PurM-like C-terminal" evidence="3">
    <location>
        <begin position="213"/>
        <end position="303"/>
    </location>
</feature>
<dbReference type="PANTHER" id="PTHR30303:SF4">
    <property type="entry name" value="HYDROGENASE EXPRESSION_FORMATION PROTEIN HYPE"/>
    <property type="match status" value="1"/>
</dbReference>
<evidence type="ECO:0000259" key="2">
    <source>
        <dbReference type="Pfam" id="PF00586"/>
    </source>
</evidence>
<proteinExistence type="inferred from homology"/>
<dbReference type="InterPro" id="IPR036676">
    <property type="entry name" value="PurM-like_C_sf"/>
</dbReference>
<dbReference type="InterPro" id="IPR036921">
    <property type="entry name" value="PurM-like_N_sf"/>
</dbReference>
<protein>
    <submittedName>
        <fullName evidence="4">Hydrogenase</fullName>
    </submittedName>
</protein>
<dbReference type="InterPro" id="IPR011854">
    <property type="entry name" value="HypE"/>
</dbReference>
<evidence type="ECO:0000259" key="3">
    <source>
        <dbReference type="Pfam" id="PF02769"/>
    </source>
</evidence>
<evidence type="ECO:0000256" key="1">
    <source>
        <dbReference type="ARBA" id="ARBA00006243"/>
    </source>
</evidence>
<dbReference type="SUPFAM" id="SSF56042">
    <property type="entry name" value="PurM C-terminal domain-like"/>
    <property type="match status" value="1"/>
</dbReference>
<evidence type="ECO:0000313" key="4">
    <source>
        <dbReference type="EMBL" id="HGK53516.1"/>
    </source>
</evidence>
<accession>A0A7V3ZSR0</accession>
<organism evidence="4">
    <name type="scientific">candidate division WOR-3 bacterium</name>
    <dbReference type="NCBI Taxonomy" id="2052148"/>
    <lineage>
        <taxon>Bacteria</taxon>
        <taxon>Bacteria division WOR-3</taxon>
    </lineage>
</organism>
<dbReference type="AlphaFoldDB" id="A0A7V3ZSR0"/>
<dbReference type="SUPFAM" id="SSF55326">
    <property type="entry name" value="PurM N-terminal domain-like"/>
    <property type="match status" value="1"/>
</dbReference>
<reference evidence="4" key="1">
    <citation type="journal article" date="2020" name="mSystems">
        <title>Genome- and Community-Level Interaction Insights into Carbon Utilization and Element Cycling Functions of Hydrothermarchaeota in Hydrothermal Sediment.</title>
        <authorList>
            <person name="Zhou Z."/>
            <person name="Liu Y."/>
            <person name="Xu W."/>
            <person name="Pan J."/>
            <person name="Luo Z.H."/>
            <person name="Li M."/>
        </authorList>
    </citation>
    <scope>NUCLEOTIDE SEQUENCE [LARGE SCALE GENOMIC DNA]</scope>
    <source>
        <strain evidence="4">SpSt-695</strain>
    </source>
</reference>
<dbReference type="Gene3D" id="3.30.1330.10">
    <property type="entry name" value="PurM-like, N-terminal domain"/>
    <property type="match status" value="1"/>
</dbReference>
<dbReference type="EMBL" id="DTDP01000025">
    <property type="protein sequence ID" value="HGK53516.1"/>
    <property type="molecule type" value="Genomic_DNA"/>
</dbReference>
<dbReference type="Pfam" id="PF02769">
    <property type="entry name" value="AIRS_C"/>
    <property type="match status" value="1"/>
</dbReference>
<comment type="caution">
    <text evidence="4">The sequence shown here is derived from an EMBL/GenBank/DDBJ whole genome shotgun (WGS) entry which is preliminary data.</text>
</comment>
<dbReference type="PANTHER" id="PTHR30303">
    <property type="entry name" value="HYDROGENASE ISOENZYMES FORMATION PROTEIN HYPE"/>
    <property type="match status" value="1"/>
</dbReference>